<name>A0A6N3ES45_CLOSY</name>
<sequence length="90" mass="10249">MGKEILVHGAMKYRCEKCGKEWWMFLEKGIEEFGESHKPSPFTIRCKCGGMARDISGICKIPFGKYEPLPRGESYFANKQESECAVPILN</sequence>
<proteinExistence type="predicted"/>
<reference evidence="1" key="1">
    <citation type="submission" date="2019-11" db="EMBL/GenBank/DDBJ databases">
        <authorList>
            <person name="Feng L."/>
        </authorList>
    </citation>
    <scope>NUCLEOTIDE SEQUENCE</scope>
    <source>
        <strain evidence="1">CsymbiosumLFYP84</strain>
    </source>
</reference>
<accession>A0A6N3ES45</accession>
<gene>
    <name evidence="1" type="ORF">CSLFYP84_02180</name>
</gene>
<organism evidence="1">
    <name type="scientific">Clostridium symbiosum</name>
    <name type="common">Bacteroides symbiosus</name>
    <dbReference type="NCBI Taxonomy" id="1512"/>
    <lineage>
        <taxon>Bacteria</taxon>
        <taxon>Bacillati</taxon>
        <taxon>Bacillota</taxon>
        <taxon>Clostridia</taxon>
        <taxon>Lachnospirales</taxon>
        <taxon>Lachnospiraceae</taxon>
        <taxon>Otoolea</taxon>
    </lineage>
</organism>
<protein>
    <submittedName>
        <fullName evidence="1">Uncharacterized protein</fullName>
    </submittedName>
</protein>
<dbReference type="RefSeq" id="WP_156684657.1">
    <property type="nucleotide sequence ID" value="NZ_CACRUA010000026.1"/>
</dbReference>
<dbReference type="AlphaFoldDB" id="A0A6N3ES45"/>
<evidence type="ECO:0000313" key="1">
    <source>
        <dbReference type="EMBL" id="VYU42029.1"/>
    </source>
</evidence>
<dbReference type="EMBL" id="CACRUA010000026">
    <property type="protein sequence ID" value="VYU42029.1"/>
    <property type="molecule type" value="Genomic_DNA"/>
</dbReference>